<feature type="compositionally biased region" description="Low complexity" evidence="1">
    <location>
        <begin position="59"/>
        <end position="77"/>
    </location>
</feature>
<dbReference type="EMBL" id="VEPZ02001019">
    <property type="protein sequence ID" value="KAE8701627.1"/>
    <property type="molecule type" value="Genomic_DNA"/>
</dbReference>
<keyword evidence="3" id="KW-1185">Reference proteome</keyword>
<proteinExistence type="predicted"/>
<evidence type="ECO:0000313" key="2">
    <source>
        <dbReference type="EMBL" id="KAE8701627.1"/>
    </source>
</evidence>
<dbReference type="Proteomes" id="UP000436088">
    <property type="component" value="Unassembled WGS sequence"/>
</dbReference>
<organism evidence="2 3">
    <name type="scientific">Hibiscus syriacus</name>
    <name type="common">Rose of Sharon</name>
    <dbReference type="NCBI Taxonomy" id="106335"/>
    <lineage>
        <taxon>Eukaryota</taxon>
        <taxon>Viridiplantae</taxon>
        <taxon>Streptophyta</taxon>
        <taxon>Embryophyta</taxon>
        <taxon>Tracheophyta</taxon>
        <taxon>Spermatophyta</taxon>
        <taxon>Magnoliopsida</taxon>
        <taxon>eudicotyledons</taxon>
        <taxon>Gunneridae</taxon>
        <taxon>Pentapetalae</taxon>
        <taxon>rosids</taxon>
        <taxon>malvids</taxon>
        <taxon>Malvales</taxon>
        <taxon>Malvaceae</taxon>
        <taxon>Malvoideae</taxon>
        <taxon>Hibiscus</taxon>
    </lineage>
</organism>
<evidence type="ECO:0000313" key="3">
    <source>
        <dbReference type="Proteomes" id="UP000436088"/>
    </source>
</evidence>
<comment type="caution">
    <text evidence="2">The sequence shown here is derived from an EMBL/GenBank/DDBJ whole genome shotgun (WGS) entry which is preliminary data.</text>
</comment>
<sequence length="287" mass="32260">MSIDDINASYNLINLDHIFEDVDPLSEWLQVEENPLLDGENIGVFLVDTSYDEMNFNDQSQQQNLSHSSSSATPSQSCDGLDGGGLNPIDDDDRQSGDGAEFRSFDRYREEYVYIGSGHFHDRSQFEGNMSIAYSRERSEPRARSKGKGKDTIKYTFEGSSSGRRSASSNHGVPYQPQMYPPPPMYHPPPPYIPKDQVEITLKMEVKDLILLVITVIGETATTPFLMKLVAFSRNLAKFSNLSSLAKLMDCTNKRNMTQMSLVSRKTPPIEGHTSRGMLEYAQRPII</sequence>
<gene>
    <name evidence="2" type="ORF">F3Y22_tig00110528pilonHSYRG00034</name>
</gene>
<dbReference type="AlphaFoldDB" id="A0A6A3AD00"/>
<feature type="compositionally biased region" description="Low complexity" evidence="1">
    <location>
        <begin position="159"/>
        <end position="171"/>
    </location>
</feature>
<accession>A0A6A3AD00</accession>
<reference evidence="2" key="1">
    <citation type="submission" date="2019-09" db="EMBL/GenBank/DDBJ databases">
        <title>Draft genome information of white flower Hibiscus syriacus.</title>
        <authorList>
            <person name="Kim Y.-M."/>
        </authorList>
    </citation>
    <scope>NUCLEOTIDE SEQUENCE [LARGE SCALE GENOMIC DNA]</scope>
    <source>
        <strain evidence="2">YM2019G1</strain>
    </source>
</reference>
<name>A0A6A3AD00_HIBSY</name>
<feature type="compositionally biased region" description="Basic and acidic residues" evidence="1">
    <location>
        <begin position="135"/>
        <end position="153"/>
    </location>
</feature>
<evidence type="ECO:0000256" key="1">
    <source>
        <dbReference type="SAM" id="MobiDB-lite"/>
    </source>
</evidence>
<feature type="region of interest" description="Disordered" evidence="1">
    <location>
        <begin position="135"/>
        <end position="171"/>
    </location>
</feature>
<protein>
    <submittedName>
        <fullName evidence="2">Uncharacterized protein</fullName>
    </submittedName>
</protein>
<feature type="region of interest" description="Disordered" evidence="1">
    <location>
        <begin position="59"/>
        <end position="102"/>
    </location>
</feature>